<dbReference type="GO" id="GO:0005216">
    <property type="term" value="F:monoatomic ion channel activity"/>
    <property type="evidence" value="ECO:0007669"/>
    <property type="project" value="InterPro"/>
</dbReference>
<dbReference type="InterPro" id="IPR038951">
    <property type="entry name" value="OEP37-like"/>
</dbReference>
<feature type="compositionally biased region" description="Pro residues" evidence="1">
    <location>
        <begin position="23"/>
        <end position="42"/>
    </location>
</feature>
<dbReference type="GO" id="GO:0009707">
    <property type="term" value="C:chloroplast outer membrane"/>
    <property type="evidence" value="ECO:0007669"/>
    <property type="project" value="TreeGrafter"/>
</dbReference>
<feature type="region of interest" description="Disordered" evidence="1">
    <location>
        <begin position="1"/>
        <end position="42"/>
    </location>
</feature>
<keyword evidence="3" id="KW-1185">Reference proteome</keyword>
<dbReference type="FunCoup" id="A0A200PM62">
    <property type="interactions" value="2800"/>
</dbReference>
<dbReference type="InParanoid" id="A0A200PM62"/>
<dbReference type="STRING" id="56857.A0A200PM62"/>
<evidence type="ECO:0000256" key="1">
    <source>
        <dbReference type="SAM" id="MobiDB-lite"/>
    </source>
</evidence>
<dbReference type="PANTHER" id="PTHR35484">
    <property type="entry name" value="OUTER ENVELOPE PORE PROTEIN 37, CHLOROPLASTIC"/>
    <property type="match status" value="1"/>
</dbReference>
<dbReference type="EMBL" id="MVGT01004512">
    <property type="protein sequence ID" value="OUZ99291.1"/>
    <property type="molecule type" value="Genomic_DNA"/>
</dbReference>
<evidence type="ECO:0000313" key="2">
    <source>
        <dbReference type="EMBL" id="OUZ99291.1"/>
    </source>
</evidence>
<reference evidence="2 3" key="1">
    <citation type="journal article" date="2017" name="Mol. Plant">
        <title>The Genome of Medicinal Plant Macleaya cordata Provides New Insights into Benzylisoquinoline Alkaloids Metabolism.</title>
        <authorList>
            <person name="Liu X."/>
            <person name="Liu Y."/>
            <person name="Huang P."/>
            <person name="Ma Y."/>
            <person name="Qing Z."/>
            <person name="Tang Q."/>
            <person name="Cao H."/>
            <person name="Cheng P."/>
            <person name="Zheng Y."/>
            <person name="Yuan Z."/>
            <person name="Zhou Y."/>
            <person name="Liu J."/>
            <person name="Tang Z."/>
            <person name="Zhuo Y."/>
            <person name="Zhang Y."/>
            <person name="Yu L."/>
            <person name="Huang J."/>
            <person name="Yang P."/>
            <person name="Peng Q."/>
            <person name="Zhang J."/>
            <person name="Jiang W."/>
            <person name="Zhang Z."/>
            <person name="Lin K."/>
            <person name="Ro D.K."/>
            <person name="Chen X."/>
            <person name="Xiong X."/>
            <person name="Shang Y."/>
            <person name="Huang S."/>
            <person name="Zeng J."/>
        </authorList>
    </citation>
    <scope>NUCLEOTIDE SEQUENCE [LARGE SCALE GENOMIC DNA]</scope>
    <source>
        <strain evidence="3">cv. BLH2017</strain>
        <tissue evidence="2">Root</tissue>
    </source>
</reference>
<name>A0A200PM62_MACCD</name>
<evidence type="ECO:0008006" key="4">
    <source>
        <dbReference type="Google" id="ProtNLM"/>
    </source>
</evidence>
<organism evidence="2 3">
    <name type="scientific">Macleaya cordata</name>
    <name type="common">Five-seeded plume-poppy</name>
    <name type="synonym">Bocconia cordata</name>
    <dbReference type="NCBI Taxonomy" id="56857"/>
    <lineage>
        <taxon>Eukaryota</taxon>
        <taxon>Viridiplantae</taxon>
        <taxon>Streptophyta</taxon>
        <taxon>Embryophyta</taxon>
        <taxon>Tracheophyta</taxon>
        <taxon>Spermatophyta</taxon>
        <taxon>Magnoliopsida</taxon>
        <taxon>Ranunculales</taxon>
        <taxon>Papaveraceae</taxon>
        <taxon>Papaveroideae</taxon>
        <taxon>Macleaya</taxon>
    </lineage>
</organism>
<sequence length="410" mass="46614">MVDSVTTTTTANPNSLETSTITLPPPPPPPPPSENPTPPPPAFFSFQRPAIRVTSEFDSDSSAFFNKISCKLFDNLAKFKLSFQNNKNGQISDPQIGFVSKYLSLHYDVEEQNAYLRRYATTLVPHEEELSKLSESSTSMHEREMEAIEHGRGEYKAQKLDRWRSFFLPSPYHLIMVPTRNSFEDHTDRSILKLKVKPPKVPFKQPDKAQQGEVAMVASLADPSYKIELSSAVPSIGLPKATFRFPIGEVSLEEREEEEVKKVLAISGIVKGQLLNGICTAEYKDEDLNLRYSYKDEEVSFIPRISLPSNALSFAFKRRFGPSDKLSYLYNFDSSYWNAVYKHTVGKDLKLKAGYDSEVRLGWASLWVGDEEGKAKTAPMKMKMQFMLQVPQDDLKSPVFIFRVKKRWDI</sequence>
<dbReference type="AlphaFoldDB" id="A0A200PM62"/>
<dbReference type="PANTHER" id="PTHR35484:SF2">
    <property type="entry name" value="OUTER ENVELOPE PORE PROTEIN 37, CHLOROPLASTIC"/>
    <property type="match status" value="1"/>
</dbReference>
<proteinExistence type="predicted"/>
<dbReference type="Proteomes" id="UP000195402">
    <property type="component" value="Unassembled WGS sequence"/>
</dbReference>
<accession>A0A200PM62</accession>
<protein>
    <recommendedName>
        <fullName evidence="4">Outer envelope pore protein 37</fullName>
    </recommendedName>
</protein>
<gene>
    <name evidence="2" type="ORF">BVC80_717g10</name>
</gene>
<dbReference type="OrthoDB" id="2011802at2759"/>
<dbReference type="GO" id="GO:0006812">
    <property type="term" value="P:monoatomic cation transport"/>
    <property type="evidence" value="ECO:0007669"/>
    <property type="project" value="InterPro"/>
</dbReference>
<evidence type="ECO:0000313" key="3">
    <source>
        <dbReference type="Proteomes" id="UP000195402"/>
    </source>
</evidence>
<comment type="caution">
    <text evidence="2">The sequence shown here is derived from an EMBL/GenBank/DDBJ whole genome shotgun (WGS) entry which is preliminary data.</text>
</comment>
<dbReference type="OMA" id="FRIKKRW"/>
<feature type="compositionally biased region" description="Polar residues" evidence="1">
    <location>
        <begin position="1"/>
        <end position="22"/>
    </location>
</feature>